<dbReference type="InterPro" id="IPR050313">
    <property type="entry name" value="Carb_Metab_HTH_regulators"/>
</dbReference>
<dbReference type="InterPro" id="IPR001034">
    <property type="entry name" value="DeoR_HTH"/>
</dbReference>
<evidence type="ECO:0000256" key="2">
    <source>
        <dbReference type="ARBA" id="ARBA00023125"/>
    </source>
</evidence>
<dbReference type="SMART" id="SM00420">
    <property type="entry name" value="HTH_DEOR"/>
    <property type="match status" value="1"/>
</dbReference>
<dbReference type="PRINTS" id="PR00037">
    <property type="entry name" value="HTHLACR"/>
</dbReference>
<dbReference type="InterPro" id="IPR036390">
    <property type="entry name" value="WH_DNA-bd_sf"/>
</dbReference>
<dbReference type="Proteomes" id="UP000672602">
    <property type="component" value="Unassembled WGS sequence"/>
</dbReference>
<dbReference type="PANTHER" id="PTHR30363:SF44">
    <property type="entry name" value="AGA OPERON TRANSCRIPTIONAL REPRESSOR-RELATED"/>
    <property type="match status" value="1"/>
</dbReference>
<dbReference type="InterPro" id="IPR037171">
    <property type="entry name" value="NagB/RpiA_transferase-like"/>
</dbReference>
<name>A0A8J7S2F3_9PROT</name>
<keyword evidence="2" id="KW-0238">DNA-binding</keyword>
<dbReference type="GO" id="GO:0003700">
    <property type="term" value="F:DNA-binding transcription factor activity"/>
    <property type="evidence" value="ECO:0007669"/>
    <property type="project" value="InterPro"/>
</dbReference>
<dbReference type="InterPro" id="IPR018356">
    <property type="entry name" value="Tscrpt_reg_HTH_DeoR_CS"/>
</dbReference>
<evidence type="ECO:0000313" key="6">
    <source>
        <dbReference type="Proteomes" id="UP000672602"/>
    </source>
</evidence>
<keyword evidence="3" id="KW-0804">Transcription</keyword>
<dbReference type="SUPFAM" id="SSF46785">
    <property type="entry name" value="Winged helix' DNA-binding domain"/>
    <property type="match status" value="1"/>
</dbReference>
<accession>A0A8J7S2F3</accession>
<comment type="caution">
    <text evidence="5">The sequence shown here is derived from an EMBL/GenBank/DDBJ whole genome shotgun (WGS) entry which is preliminary data.</text>
</comment>
<dbReference type="SMART" id="SM01134">
    <property type="entry name" value="DeoRC"/>
    <property type="match status" value="1"/>
</dbReference>
<keyword evidence="1" id="KW-0805">Transcription regulation</keyword>
<keyword evidence="6" id="KW-1185">Reference proteome</keyword>
<sequence>MTPRVRQARIADLVRKRGRVTVEDLAGLFESSHETIRRDLTALAEAGAIQKVHGGAKLPRRREEGPFQERLGRNAAAKRVIAAKAARLIAPGETIFIDTGSTTLLCAEEAARIADLTVVTNSARIAAVFAEGGGEARVFLVGGSYDGDNAETVGPMAIAQVRAFHADHAILGAGALDARAGAMDVSVDEAQIARAMLEHSDRVIMLADATKFDRRAAFAVCPLGRIDHLVCDRPPEGALAQALADASVTVQ</sequence>
<dbReference type="PANTHER" id="PTHR30363">
    <property type="entry name" value="HTH-TYPE TRANSCRIPTIONAL REGULATOR SRLR-RELATED"/>
    <property type="match status" value="1"/>
</dbReference>
<evidence type="ECO:0000259" key="4">
    <source>
        <dbReference type="PROSITE" id="PS51000"/>
    </source>
</evidence>
<dbReference type="GO" id="GO:0003677">
    <property type="term" value="F:DNA binding"/>
    <property type="evidence" value="ECO:0007669"/>
    <property type="project" value="UniProtKB-KW"/>
</dbReference>
<dbReference type="PROSITE" id="PS51000">
    <property type="entry name" value="HTH_DEOR_2"/>
    <property type="match status" value="1"/>
</dbReference>
<feature type="domain" description="HTH deoR-type" evidence="4">
    <location>
        <begin position="3"/>
        <end position="58"/>
    </location>
</feature>
<evidence type="ECO:0000256" key="3">
    <source>
        <dbReference type="ARBA" id="ARBA00023163"/>
    </source>
</evidence>
<gene>
    <name evidence="5" type="ORF">KAJ83_16435</name>
</gene>
<dbReference type="Pfam" id="PF08220">
    <property type="entry name" value="HTH_DeoR"/>
    <property type="match status" value="1"/>
</dbReference>
<dbReference type="InterPro" id="IPR014036">
    <property type="entry name" value="DeoR-like_C"/>
</dbReference>
<evidence type="ECO:0000313" key="5">
    <source>
        <dbReference type="EMBL" id="MBP5858610.1"/>
    </source>
</evidence>
<dbReference type="EMBL" id="JAGMWN010000009">
    <property type="protein sequence ID" value="MBP5858610.1"/>
    <property type="molecule type" value="Genomic_DNA"/>
</dbReference>
<dbReference type="Gene3D" id="1.10.10.10">
    <property type="entry name" value="Winged helix-like DNA-binding domain superfamily/Winged helix DNA-binding domain"/>
    <property type="match status" value="1"/>
</dbReference>
<reference evidence="5" key="1">
    <citation type="submission" date="2021-04" db="EMBL/GenBank/DDBJ databases">
        <authorList>
            <person name="Zhang D.-C."/>
        </authorList>
    </citation>
    <scope>NUCLEOTIDE SEQUENCE</scope>
    <source>
        <strain evidence="5">CGMCC 1.15697</strain>
    </source>
</reference>
<organism evidence="5 6">
    <name type="scientific">Marivibrio halodurans</name>
    <dbReference type="NCBI Taxonomy" id="2039722"/>
    <lineage>
        <taxon>Bacteria</taxon>
        <taxon>Pseudomonadati</taxon>
        <taxon>Pseudomonadota</taxon>
        <taxon>Alphaproteobacteria</taxon>
        <taxon>Rhodospirillales</taxon>
        <taxon>Rhodospirillaceae</taxon>
        <taxon>Marivibrio</taxon>
    </lineage>
</organism>
<dbReference type="Pfam" id="PF00455">
    <property type="entry name" value="DeoRC"/>
    <property type="match status" value="1"/>
</dbReference>
<dbReference type="PROSITE" id="PS00894">
    <property type="entry name" value="HTH_DEOR_1"/>
    <property type="match status" value="1"/>
</dbReference>
<protein>
    <submittedName>
        <fullName evidence="5">DeoR/GlpR transcriptional regulator</fullName>
    </submittedName>
</protein>
<evidence type="ECO:0000256" key="1">
    <source>
        <dbReference type="ARBA" id="ARBA00023015"/>
    </source>
</evidence>
<dbReference type="SUPFAM" id="SSF100950">
    <property type="entry name" value="NagB/RpiA/CoA transferase-like"/>
    <property type="match status" value="1"/>
</dbReference>
<dbReference type="Gene3D" id="3.40.50.1360">
    <property type="match status" value="1"/>
</dbReference>
<proteinExistence type="predicted"/>
<dbReference type="AlphaFoldDB" id="A0A8J7S2F3"/>
<dbReference type="InterPro" id="IPR036388">
    <property type="entry name" value="WH-like_DNA-bd_sf"/>
</dbReference>